<comment type="catalytic activity">
    <reaction evidence="6 7">
        <text>UDP-alpha-D-glucose + 2 NAD(+) + H2O = UDP-alpha-D-glucuronate + 2 NADH + 3 H(+)</text>
        <dbReference type="Rhea" id="RHEA:23596"/>
        <dbReference type="ChEBI" id="CHEBI:15377"/>
        <dbReference type="ChEBI" id="CHEBI:15378"/>
        <dbReference type="ChEBI" id="CHEBI:57540"/>
        <dbReference type="ChEBI" id="CHEBI:57945"/>
        <dbReference type="ChEBI" id="CHEBI:58052"/>
        <dbReference type="ChEBI" id="CHEBI:58885"/>
        <dbReference type="EC" id="1.1.1.22"/>
    </reaction>
</comment>
<evidence type="ECO:0000256" key="5">
    <source>
        <dbReference type="ARBA" id="ARBA00023027"/>
    </source>
</evidence>
<dbReference type="Pfam" id="PF03720">
    <property type="entry name" value="UDPG_MGDP_dh_C"/>
    <property type="match status" value="1"/>
</dbReference>
<comment type="similarity">
    <text evidence="2 7">Belongs to the UDP-glucose/GDP-mannose dehydrogenase family.</text>
</comment>
<name>A0ABU8HDB6_9BACI</name>
<dbReference type="InterPro" id="IPR001732">
    <property type="entry name" value="UDP-Glc/GDP-Man_DH_N"/>
</dbReference>
<keyword evidence="4 7" id="KW-0560">Oxidoreductase</keyword>
<protein>
    <recommendedName>
        <fullName evidence="3 7">UDP-glucose 6-dehydrogenase</fullName>
        <ecNumber evidence="3 7">1.1.1.22</ecNumber>
    </recommendedName>
</protein>
<dbReference type="PANTHER" id="PTHR43750:SF3">
    <property type="entry name" value="UDP-GLUCOSE 6-DEHYDROGENASE TUAD"/>
    <property type="match status" value="1"/>
</dbReference>
<reference evidence="9 10" key="1">
    <citation type="journal article" date="2018" name="J. Microbiol.">
        <title>Bacillus spongiae sp. nov., isolated from sponge of Jeju Island.</title>
        <authorList>
            <person name="Lee G.E."/>
            <person name="Im W.T."/>
            <person name="Park J.S."/>
        </authorList>
    </citation>
    <scope>NUCLEOTIDE SEQUENCE [LARGE SCALE GENOMIC DNA]</scope>
    <source>
        <strain evidence="9 10">135PIL107-10</strain>
    </source>
</reference>
<evidence type="ECO:0000256" key="6">
    <source>
        <dbReference type="ARBA" id="ARBA00047473"/>
    </source>
</evidence>
<feature type="domain" description="UDP-glucose/GDP-mannose dehydrogenase C-terminal" evidence="8">
    <location>
        <begin position="316"/>
        <end position="417"/>
    </location>
</feature>
<dbReference type="InterPro" id="IPR017476">
    <property type="entry name" value="UDP-Glc/GDP-Man"/>
</dbReference>
<evidence type="ECO:0000256" key="1">
    <source>
        <dbReference type="ARBA" id="ARBA00004701"/>
    </source>
</evidence>
<dbReference type="PIRSF" id="PIRSF500134">
    <property type="entry name" value="UDPglc_DH_bac"/>
    <property type="match status" value="1"/>
</dbReference>
<dbReference type="InterPro" id="IPR014026">
    <property type="entry name" value="UDP-Glc/GDP-Man_DH_dimer"/>
</dbReference>
<gene>
    <name evidence="9" type="ORF">WAK64_09755</name>
</gene>
<accession>A0ABU8HDB6</accession>
<evidence type="ECO:0000256" key="7">
    <source>
        <dbReference type="PIRNR" id="PIRNR000124"/>
    </source>
</evidence>
<comment type="pathway">
    <text evidence="1">Nucleotide-sugar biosynthesis; UDP-alpha-D-glucuronate biosynthesis; UDP-alpha-D-glucuronate from UDP-alpha-D-glucose: step 1/1.</text>
</comment>
<dbReference type="SUPFAM" id="SSF48179">
    <property type="entry name" value="6-phosphogluconate dehydrogenase C-terminal domain-like"/>
    <property type="match status" value="1"/>
</dbReference>
<dbReference type="Pfam" id="PF03721">
    <property type="entry name" value="UDPG_MGDP_dh_N"/>
    <property type="match status" value="1"/>
</dbReference>
<dbReference type="InterPro" id="IPR036220">
    <property type="entry name" value="UDP-Glc/GDP-Man_DH_C_sf"/>
</dbReference>
<dbReference type="RefSeq" id="WP_336586770.1">
    <property type="nucleotide sequence ID" value="NZ_JBBAXC010000006.1"/>
</dbReference>
<dbReference type="EC" id="1.1.1.22" evidence="3 7"/>
<evidence type="ECO:0000256" key="4">
    <source>
        <dbReference type="ARBA" id="ARBA00023002"/>
    </source>
</evidence>
<proteinExistence type="inferred from homology"/>
<dbReference type="SUPFAM" id="SSF52413">
    <property type="entry name" value="UDP-glucose/GDP-mannose dehydrogenase C-terminal domain"/>
    <property type="match status" value="1"/>
</dbReference>
<dbReference type="PIRSF" id="PIRSF000124">
    <property type="entry name" value="UDPglc_GDPman_dh"/>
    <property type="match status" value="1"/>
</dbReference>
<evidence type="ECO:0000256" key="2">
    <source>
        <dbReference type="ARBA" id="ARBA00006601"/>
    </source>
</evidence>
<evidence type="ECO:0000313" key="9">
    <source>
        <dbReference type="EMBL" id="MEI5907341.1"/>
    </source>
</evidence>
<dbReference type="EMBL" id="JBBAXC010000006">
    <property type="protein sequence ID" value="MEI5907341.1"/>
    <property type="molecule type" value="Genomic_DNA"/>
</dbReference>
<dbReference type="InterPro" id="IPR008927">
    <property type="entry name" value="6-PGluconate_DH-like_C_sf"/>
</dbReference>
<dbReference type="PANTHER" id="PTHR43750">
    <property type="entry name" value="UDP-GLUCOSE 6-DEHYDROGENASE TUAD"/>
    <property type="match status" value="1"/>
</dbReference>
<dbReference type="Gene3D" id="3.40.50.720">
    <property type="entry name" value="NAD(P)-binding Rossmann-like Domain"/>
    <property type="match status" value="2"/>
</dbReference>
<evidence type="ECO:0000256" key="3">
    <source>
        <dbReference type="ARBA" id="ARBA00012954"/>
    </source>
</evidence>
<dbReference type="Gene3D" id="1.20.5.100">
    <property type="entry name" value="Cytochrome c1, transmembrane anchor, C-terminal"/>
    <property type="match status" value="1"/>
</dbReference>
<dbReference type="SMART" id="SM00984">
    <property type="entry name" value="UDPG_MGDP_dh_C"/>
    <property type="match status" value="1"/>
</dbReference>
<dbReference type="SUPFAM" id="SSF51735">
    <property type="entry name" value="NAD(P)-binding Rossmann-fold domains"/>
    <property type="match status" value="1"/>
</dbReference>
<comment type="caution">
    <text evidence="9">The sequence shown here is derived from an EMBL/GenBank/DDBJ whole genome shotgun (WGS) entry which is preliminary data.</text>
</comment>
<dbReference type="NCBIfam" id="TIGR03026">
    <property type="entry name" value="NDP-sugDHase"/>
    <property type="match status" value="1"/>
</dbReference>
<dbReference type="InterPro" id="IPR036291">
    <property type="entry name" value="NAD(P)-bd_dom_sf"/>
</dbReference>
<dbReference type="GO" id="GO:0016491">
    <property type="term" value="F:oxidoreductase activity"/>
    <property type="evidence" value="ECO:0007669"/>
    <property type="project" value="UniProtKB-KW"/>
</dbReference>
<dbReference type="InterPro" id="IPR014027">
    <property type="entry name" value="UDP-Glc/GDP-Man_DH_C"/>
</dbReference>
<keyword evidence="10" id="KW-1185">Reference proteome</keyword>
<sequence>MNIGIIGAGYVGMTTSVAFAKYGHTVFVIDHDQDKINQLNQSILPFYEEGIENLLNELVKEGKLFFITNLEECIDQCDILFITVGTPSSKEGVANLSFVEAAAKEIASRIKTDQVIMMKSTVPVGTSRKIKEMIRKEVEKRTEDISFELVSNPEFLREGKALFDALYPERIVVGCETEKARRKMEELYKDFNSPILFTTLEDAEMIKYAANSFLATKISFMNELARLCDKVGANINQVAKGMGMDSRIGPQFLQAGIGFGGSCFPKDIKALLALANVEEAPLHILQAVSNVNQTQVNWFMEKMEQQLSGLSKKRIAILGLTFKPETDDIREASSLKVIDFLLRRNASIIAFDPKGIEHVKKIYPSIHYTSNPYEALKGAEAVLLVTEWKEIVEVDWESAKDIVAQPFIFDGRNALDPATMENLGYRYVGIGIGN</sequence>
<organism evidence="9 10">
    <name type="scientific">Bacillus spongiae</name>
    <dbReference type="NCBI Taxonomy" id="2683610"/>
    <lineage>
        <taxon>Bacteria</taxon>
        <taxon>Bacillati</taxon>
        <taxon>Bacillota</taxon>
        <taxon>Bacilli</taxon>
        <taxon>Bacillales</taxon>
        <taxon>Bacillaceae</taxon>
        <taxon>Bacillus</taxon>
    </lineage>
</organism>
<dbReference type="Proteomes" id="UP001312865">
    <property type="component" value="Unassembled WGS sequence"/>
</dbReference>
<dbReference type="InterPro" id="IPR028357">
    <property type="entry name" value="UDPglc_DH_bac"/>
</dbReference>
<dbReference type="Pfam" id="PF00984">
    <property type="entry name" value="UDPG_MGDP_dh"/>
    <property type="match status" value="1"/>
</dbReference>
<evidence type="ECO:0000259" key="8">
    <source>
        <dbReference type="SMART" id="SM00984"/>
    </source>
</evidence>
<evidence type="ECO:0000313" key="10">
    <source>
        <dbReference type="Proteomes" id="UP001312865"/>
    </source>
</evidence>
<keyword evidence="5 7" id="KW-0520">NAD</keyword>